<keyword evidence="1" id="KW-0472">Membrane</keyword>
<feature type="transmembrane region" description="Helical" evidence="1">
    <location>
        <begin position="144"/>
        <end position="161"/>
    </location>
</feature>
<organism evidence="4 5">
    <name type="scientific">Zeimonas arvi</name>
    <dbReference type="NCBI Taxonomy" id="2498847"/>
    <lineage>
        <taxon>Bacteria</taxon>
        <taxon>Pseudomonadati</taxon>
        <taxon>Pseudomonadota</taxon>
        <taxon>Betaproteobacteria</taxon>
        <taxon>Burkholderiales</taxon>
        <taxon>Burkholderiaceae</taxon>
        <taxon>Zeimonas</taxon>
    </lineage>
</organism>
<dbReference type="InterPro" id="IPR046278">
    <property type="entry name" value="DUF6311"/>
</dbReference>
<evidence type="ECO:0000313" key="4">
    <source>
        <dbReference type="EMBL" id="TXL66349.1"/>
    </source>
</evidence>
<feature type="transmembrane region" description="Helical" evidence="1">
    <location>
        <begin position="354"/>
        <end position="371"/>
    </location>
</feature>
<feature type="domain" description="DUF6311" evidence="3">
    <location>
        <begin position="417"/>
        <end position="524"/>
    </location>
</feature>
<dbReference type="InterPro" id="IPR058671">
    <property type="entry name" value="DUF6311_C"/>
</dbReference>
<dbReference type="EMBL" id="VDUY01000003">
    <property type="protein sequence ID" value="TXL66349.1"/>
    <property type="molecule type" value="Genomic_DNA"/>
</dbReference>
<feature type="domain" description="DUF6311" evidence="2">
    <location>
        <begin position="6"/>
        <end position="395"/>
    </location>
</feature>
<feature type="transmembrane region" description="Helical" evidence="1">
    <location>
        <begin position="209"/>
        <end position="233"/>
    </location>
</feature>
<accession>A0A5C8NYL1</accession>
<evidence type="ECO:0000259" key="2">
    <source>
        <dbReference type="Pfam" id="PF19830"/>
    </source>
</evidence>
<evidence type="ECO:0000256" key="1">
    <source>
        <dbReference type="SAM" id="Phobius"/>
    </source>
</evidence>
<proteinExistence type="predicted"/>
<feature type="transmembrane region" description="Helical" evidence="1">
    <location>
        <begin position="307"/>
        <end position="326"/>
    </location>
</feature>
<evidence type="ECO:0008006" key="6">
    <source>
        <dbReference type="Google" id="ProtNLM"/>
    </source>
</evidence>
<feature type="transmembrane region" description="Helical" evidence="1">
    <location>
        <begin position="173"/>
        <end position="197"/>
    </location>
</feature>
<comment type="caution">
    <text evidence="4">The sequence shown here is derived from an EMBL/GenBank/DDBJ whole genome shotgun (WGS) entry which is preliminary data.</text>
</comment>
<dbReference type="OrthoDB" id="1814621at2"/>
<dbReference type="Pfam" id="PF25853">
    <property type="entry name" value="DUF6311_C"/>
    <property type="match status" value="1"/>
</dbReference>
<keyword evidence="1" id="KW-1133">Transmembrane helix</keyword>
<dbReference type="Pfam" id="PF19830">
    <property type="entry name" value="DUF6311"/>
    <property type="match status" value="1"/>
</dbReference>
<dbReference type="AlphaFoldDB" id="A0A5C8NYL1"/>
<feature type="transmembrane region" description="Helical" evidence="1">
    <location>
        <begin position="276"/>
        <end position="295"/>
    </location>
</feature>
<keyword evidence="1" id="KW-0812">Transmembrane</keyword>
<feature type="transmembrane region" description="Helical" evidence="1">
    <location>
        <begin position="121"/>
        <end position="138"/>
    </location>
</feature>
<name>A0A5C8NYL1_9BURK</name>
<dbReference type="Proteomes" id="UP000321548">
    <property type="component" value="Unassembled WGS sequence"/>
</dbReference>
<evidence type="ECO:0000259" key="3">
    <source>
        <dbReference type="Pfam" id="PF25853"/>
    </source>
</evidence>
<reference evidence="4 5" key="1">
    <citation type="submission" date="2019-06" db="EMBL/GenBank/DDBJ databases">
        <title>Quisquiliibacterium sp. nov., isolated from a maize field.</title>
        <authorList>
            <person name="Lin S.-Y."/>
            <person name="Tsai C.-F."/>
            <person name="Young C.-C."/>
        </authorList>
    </citation>
    <scope>NUCLEOTIDE SEQUENCE [LARGE SCALE GENOMIC DNA]</scope>
    <source>
        <strain evidence="4 5">CC-CFT501</strain>
    </source>
</reference>
<dbReference type="RefSeq" id="WP_147704260.1">
    <property type="nucleotide sequence ID" value="NZ_VDUY01000003.1"/>
</dbReference>
<evidence type="ECO:0000313" key="5">
    <source>
        <dbReference type="Proteomes" id="UP000321548"/>
    </source>
</evidence>
<feature type="transmembrane region" description="Helical" evidence="1">
    <location>
        <begin position="95"/>
        <end position="114"/>
    </location>
</feature>
<keyword evidence="5" id="KW-1185">Reference proteome</keyword>
<sequence length="527" mass="58328">MLAVILLTIAYLGWLFPDGFLFGTSGYWAAENEDITQYIAGFNAFIREPWHWPILRISSLNWPDGTLATFVDIIPAYAVVLKLAAGLGWMIENPFGAWVGLCFVLQAVGAWWVLREAKIRSWVALAVLSLLLLMFPALGARLGHISLMSHWLLVFALAIYVRGSRLGKTATALWMVLAFAAFYINIYIFTMVAAILLADALRFRVQTGWAGVMRAVLVPLLVVAASLLVTMLPLPTGSGGREWGFGHYSMNVLSPFSGGRFFVWPNPIAHDGQGEGFNYLGLGLILLVPYALHICRKSDPDFFARHRPLLVVCLAATVYALSNRVYVGQTLILEWQIPGVLDSLVSQFRASGRYFWLVAYGLAVFAVVTVARHLSGRSAAVVLLIVALLQWWDLSPRHTSVKALASRSSKAIVNRDAWDAFLGDRVETINFYPVFRCGNKPAYDTLLPIMRYAAERGLNLSTGYVARASKDCIDPRQGVPGAGDATIAHVFVRDEYPQMLDVALLFGVRADVDCVEIDFAFVCRIRD</sequence>
<gene>
    <name evidence="4" type="ORF">FHP08_09810</name>
</gene>
<protein>
    <recommendedName>
        <fullName evidence="6">Glycosyltransferase RgtA/B/C/D-like domain-containing protein</fullName>
    </recommendedName>
</protein>